<dbReference type="GeneID" id="25917457"/>
<evidence type="ECO:0000256" key="1">
    <source>
        <dbReference type="SAM" id="MobiDB-lite"/>
    </source>
</evidence>
<proteinExistence type="predicted"/>
<feature type="compositionally biased region" description="Polar residues" evidence="1">
    <location>
        <begin position="65"/>
        <end position="77"/>
    </location>
</feature>
<dbReference type="Proteomes" id="UP000054560">
    <property type="component" value="Unassembled WGS sequence"/>
</dbReference>
<protein>
    <submittedName>
        <fullName evidence="2">Uncharacterized protein</fullName>
    </submittedName>
</protein>
<evidence type="ECO:0000313" key="2">
    <source>
        <dbReference type="EMBL" id="KNC70518.1"/>
    </source>
</evidence>
<evidence type="ECO:0000313" key="3">
    <source>
        <dbReference type="Proteomes" id="UP000054560"/>
    </source>
</evidence>
<reference evidence="2 3" key="1">
    <citation type="submission" date="2011-02" db="EMBL/GenBank/DDBJ databases">
        <title>The Genome Sequence of Sphaeroforma arctica JP610.</title>
        <authorList>
            <consortium name="The Broad Institute Genome Sequencing Platform"/>
            <person name="Russ C."/>
            <person name="Cuomo C."/>
            <person name="Young S.K."/>
            <person name="Zeng Q."/>
            <person name="Gargeya S."/>
            <person name="Alvarado L."/>
            <person name="Berlin A."/>
            <person name="Chapman S.B."/>
            <person name="Chen Z."/>
            <person name="Freedman E."/>
            <person name="Gellesch M."/>
            <person name="Goldberg J."/>
            <person name="Griggs A."/>
            <person name="Gujja S."/>
            <person name="Heilman E."/>
            <person name="Heiman D."/>
            <person name="Howarth C."/>
            <person name="Mehta T."/>
            <person name="Neiman D."/>
            <person name="Pearson M."/>
            <person name="Roberts A."/>
            <person name="Saif S."/>
            <person name="Shea T."/>
            <person name="Shenoy N."/>
            <person name="Sisk P."/>
            <person name="Stolte C."/>
            <person name="Sykes S."/>
            <person name="White J."/>
            <person name="Yandava C."/>
            <person name="Burger G."/>
            <person name="Gray M.W."/>
            <person name="Holland P.W.H."/>
            <person name="King N."/>
            <person name="Lang F.B.F."/>
            <person name="Roger A.J."/>
            <person name="Ruiz-Trillo I."/>
            <person name="Haas B."/>
            <person name="Nusbaum C."/>
            <person name="Birren B."/>
        </authorList>
    </citation>
    <scope>NUCLEOTIDE SEQUENCE [LARGE SCALE GENOMIC DNA]</scope>
    <source>
        <strain evidence="2 3">JP610</strain>
    </source>
</reference>
<name>A0A0L0F2W8_9EUKA</name>
<gene>
    <name evidence="2" type="ORF">SARC_16953</name>
</gene>
<accession>A0A0L0F2W8</accession>
<sequence>MVAAANGTINKPLAFWNSLRVCATPLLLISAEPTDFTFTAAVVPTDRECWPGRTRTRNRPEKDSVSVTWLQGAQKNM</sequence>
<feature type="region of interest" description="Disordered" evidence="1">
    <location>
        <begin position="51"/>
        <end position="77"/>
    </location>
</feature>
<dbReference type="EMBL" id="KQ250953">
    <property type="protein sequence ID" value="KNC70518.1"/>
    <property type="molecule type" value="Genomic_DNA"/>
</dbReference>
<dbReference type="RefSeq" id="XP_014144420.1">
    <property type="nucleotide sequence ID" value="XM_014288945.1"/>
</dbReference>
<organism evidence="2 3">
    <name type="scientific">Sphaeroforma arctica JP610</name>
    <dbReference type="NCBI Taxonomy" id="667725"/>
    <lineage>
        <taxon>Eukaryota</taxon>
        <taxon>Ichthyosporea</taxon>
        <taxon>Ichthyophonida</taxon>
        <taxon>Sphaeroforma</taxon>
    </lineage>
</organism>
<keyword evidence="3" id="KW-1185">Reference proteome</keyword>
<dbReference type="AlphaFoldDB" id="A0A0L0F2W8"/>